<dbReference type="CDD" id="cd09612">
    <property type="entry name" value="Jacalin"/>
    <property type="match status" value="1"/>
</dbReference>
<dbReference type="EMBL" id="QJKJ01016427">
    <property type="protein sequence ID" value="RDX61002.1"/>
    <property type="molecule type" value="Genomic_DNA"/>
</dbReference>
<dbReference type="InterPro" id="IPR033734">
    <property type="entry name" value="Jacalin-like_lectin_dom_plant"/>
</dbReference>
<dbReference type="GO" id="GO:0005536">
    <property type="term" value="F:D-glucose binding"/>
    <property type="evidence" value="ECO:0007669"/>
    <property type="project" value="UniProtKB-ARBA"/>
</dbReference>
<organism evidence="5 6">
    <name type="scientific">Mucuna pruriens</name>
    <name type="common">Velvet bean</name>
    <name type="synonym">Dolichos pruriens</name>
    <dbReference type="NCBI Taxonomy" id="157652"/>
    <lineage>
        <taxon>Eukaryota</taxon>
        <taxon>Viridiplantae</taxon>
        <taxon>Streptophyta</taxon>
        <taxon>Embryophyta</taxon>
        <taxon>Tracheophyta</taxon>
        <taxon>Spermatophyta</taxon>
        <taxon>Magnoliopsida</taxon>
        <taxon>eudicotyledons</taxon>
        <taxon>Gunneridae</taxon>
        <taxon>Pentapetalae</taxon>
        <taxon>rosids</taxon>
        <taxon>fabids</taxon>
        <taxon>Fabales</taxon>
        <taxon>Fabaceae</taxon>
        <taxon>Papilionoideae</taxon>
        <taxon>50 kb inversion clade</taxon>
        <taxon>NPAAA clade</taxon>
        <taxon>indigoferoid/millettioid clade</taxon>
        <taxon>Phaseoleae</taxon>
        <taxon>Mucuna</taxon>
    </lineage>
</organism>
<proteinExistence type="inferred from homology"/>
<dbReference type="FunFam" id="2.100.10.30:FF:000001">
    <property type="entry name" value="Jacalin-related lectin 33"/>
    <property type="match status" value="1"/>
</dbReference>
<keyword evidence="6" id="KW-1185">Reference proteome</keyword>
<dbReference type="SMART" id="SM00915">
    <property type="entry name" value="Jacalin"/>
    <property type="match status" value="1"/>
</dbReference>
<dbReference type="OrthoDB" id="1372089at2759"/>
<dbReference type="PANTHER" id="PTHR47293">
    <property type="entry name" value="JACALIN-RELATED LECTIN 3"/>
    <property type="match status" value="1"/>
</dbReference>
<dbReference type="InterPro" id="IPR036404">
    <property type="entry name" value="Jacalin-like_lectin_dom_sf"/>
</dbReference>
<dbReference type="SUPFAM" id="SSF51101">
    <property type="entry name" value="Mannose-binding lectins"/>
    <property type="match status" value="1"/>
</dbReference>
<accession>A0A371E4N6</accession>
<dbReference type="Gene3D" id="2.100.10.30">
    <property type="entry name" value="Jacalin-like lectin domain"/>
    <property type="match status" value="1"/>
</dbReference>
<dbReference type="Proteomes" id="UP000257109">
    <property type="component" value="Unassembled WGS sequence"/>
</dbReference>
<evidence type="ECO:0000313" key="5">
    <source>
        <dbReference type="EMBL" id="RDX61002.1"/>
    </source>
</evidence>
<sequence length="366" mass="41313">MKVEINASNLETFWYCVKNFFSIKLVGIHSFCLTYAKLYFVPKFEHRVVGYDNKICIMIKSLIERFNFRGCLIQNMIIHEDLKNITLPLFVAIIAPNGSIYNFSPKLNILKGMSTNNDPIAAYIMLLTTNIGVCFLKDVNFEDLNDMKLEDIRGNENKETSTWYMWLKSKYTTLECQMTNFKLVSEGKSRKKSVVVGPWGGNGGNSWDDGTLTGVREIKLVYDRCIDSIHVVYDKNGNPFTTEKHGGVGGNKTAEIKLQFPDEFLMSVSGHYCPVVRGGTPVIRSLTFKSNRKTFGPYGVEEGTPFTFSIDGCYVVGFKGRSDWYLDAIAFTLSTTQSKSLFQKVKRGLYNRLTSIAPKSSSSKDA</sequence>
<dbReference type="Pfam" id="PF01419">
    <property type="entry name" value="Jacalin"/>
    <property type="match status" value="1"/>
</dbReference>
<evidence type="ECO:0000259" key="4">
    <source>
        <dbReference type="PROSITE" id="PS51752"/>
    </source>
</evidence>
<name>A0A371E4N6_MUCPR</name>
<comment type="caution">
    <text evidence="5">The sequence shown here is derived from an EMBL/GenBank/DDBJ whole genome shotgun (WGS) entry which is preliminary data.</text>
</comment>
<evidence type="ECO:0000313" key="6">
    <source>
        <dbReference type="Proteomes" id="UP000257109"/>
    </source>
</evidence>
<protein>
    <recommendedName>
        <fullName evidence="3">Mannose/glucose-specific lectin</fullName>
    </recommendedName>
</protein>
<dbReference type="AlphaFoldDB" id="A0A371E4N6"/>
<feature type="domain" description="Jacalin-type lectin" evidence="4">
    <location>
        <begin position="193"/>
        <end position="335"/>
    </location>
</feature>
<dbReference type="STRING" id="157652.A0A371E4N6"/>
<gene>
    <name evidence="5" type="primary">JAL19</name>
    <name evidence="5" type="ORF">CR513_60810</name>
</gene>
<dbReference type="PROSITE" id="PS51752">
    <property type="entry name" value="JACALIN_LECTIN"/>
    <property type="match status" value="1"/>
</dbReference>
<evidence type="ECO:0000256" key="2">
    <source>
        <dbReference type="ARBA" id="ARBA00022734"/>
    </source>
</evidence>
<dbReference type="GO" id="GO:0005537">
    <property type="term" value="F:D-mannose binding"/>
    <property type="evidence" value="ECO:0007669"/>
    <property type="project" value="UniProtKB-ARBA"/>
</dbReference>
<keyword evidence="2" id="KW-0430">Lectin</keyword>
<reference evidence="5" key="1">
    <citation type="submission" date="2018-05" db="EMBL/GenBank/DDBJ databases">
        <title>Draft genome of Mucuna pruriens seed.</title>
        <authorList>
            <person name="Nnadi N.E."/>
            <person name="Vos R."/>
            <person name="Hasami M.H."/>
            <person name="Devisetty U.K."/>
            <person name="Aguiy J.C."/>
        </authorList>
    </citation>
    <scope>NUCLEOTIDE SEQUENCE [LARGE SCALE GENOMIC DNA]</scope>
    <source>
        <strain evidence="5">JCA_2017</strain>
    </source>
</reference>
<dbReference type="PANTHER" id="PTHR47293:SF79">
    <property type="entry name" value="JACALIN-TYPE LECTIN DOMAIN-CONTAINING PROTEIN"/>
    <property type="match status" value="1"/>
</dbReference>
<evidence type="ECO:0000256" key="1">
    <source>
        <dbReference type="ARBA" id="ARBA00006568"/>
    </source>
</evidence>
<dbReference type="InterPro" id="IPR001229">
    <property type="entry name" value="Jacalin-like_lectin_dom"/>
</dbReference>
<comment type="similarity">
    <text evidence="1">Belongs to the jacalin lectin family.</text>
</comment>
<feature type="non-terminal residue" evidence="5">
    <location>
        <position position="1"/>
    </location>
</feature>
<evidence type="ECO:0000256" key="3">
    <source>
        <dbReference type="ARBA" id="ARBA00074236"/>
    </source>
</evidence>